<evidence type="ECO:0000259" key="3">
    <source>
        <dbReference type="Pfam" id="PF00244"/>
    </source>
</evidence>
<keyword evidence="5" id="KW-1185">Reference proteome</keyword>
<dbReference type="InterPro" id="IPR023410">
    <property type="entry name" value="14-3-3_domain"/>
</dbReference>
<evidence type="ECO:0000256" key="2">
    <source>
        <dbReference type="SAM" id="Phobius"/>
    </source>
</evidence>
<dbReference type="AlphaFoldDB" id="A0A9R1XI46"/>
<dbReference type="Gene3D" id="1.20.190.20">
    <property type="entry name" value="14-3-3 domain"/>
    <property type="match status" value="1"/>
</dbReference>
<organism evidence="4 5">
    <name type="scientific">Lactuca sativa</name>
    <name type="common">Garden lettuce</name>
    <dbReference type="NCBI Taxonomy" id="4236"/>
    <lineage>
        <taxon>Eukaryota</taxon>
        <taxon>Viridiplantae</taxon>
        <taxon>Streptophyta</taxon>
        <taxon>Embryophyta</taxon>
        <taxon>Tracheophyta</taxon>
        <taxon>Spermatophyta</taxon>
        <taxon>Magnoliopsida</taxon>
        <taxon>eudicotyledons</taxon>
        <taxon>Gunneridae</taxon>
        <taxon>Pentapetalae</taxon>
        <taxon>asterids</taxon>
        <taxon>campanulids</taxon>
        <taxon>Asterales</taxon>
        <taxon>Asteraceae</taxon>
        <taxon>Cichorioideae</taxon>
        <taxon>Cichorieae</taxon>
        <taxon>Lactucinae</taxon>
        <taxon>Lactuca</taxon>
    </lineage>
</organism>
<sequence length="128" mass="14666">MIKVSKLGVETDYGIKESAQLGTKIRKRDQEVMVKMQKVSGVEYRQKWNHNSISFVMMIISFIHMVVLVIRCILLQDSGNDKKDVDISMKSYEVATTTTKAELPPTFPIRLGHTLNFSVFYYKVMNSA</sequence>
<dbReference type="InterPro" id="IPR000308">
    <property type="entry name" value="14-3-3"/>
</dbReference>
<dbReference type="SUPFAM" id="SSF48445">
    <property type="entry name" value="14-3-3 protein"/>
    <property type="match status" value="1"/>
</dbReference>
<proteinExistence type="inferred from homology"/>
<evidence type="ECO:0000313" key="4">
    <source>
        <dbReference type="EMBL" id="KAJ0210859.1"/>
    </source>
</evidence>
<accession>A0A9R1XI46</accession>
<keyword evidence="2" id="KW-0812">Transmembrane</keyword>
<dbReference type="Pfam" id="PF00244">
    <property type="entry name" value="14-3-3"/>
    <property type="match status" value="1"/>
</dbReference>
<keyword evidence="2" id="KW-1133">Transmembrane helix</keyword>
<dbReference type="PRINTS" id="PR00305">
    <property type="entry name" value="1433ZETA"/>
</dbReference>
<feature type="transmembrane region" description="Helical" evidence="2">
    <location>
        <begin position="53"/>
        <end position="74"/>
    </location>
</feature>
<dbReference type="Proteomes" id="UP000235145">
    <property type="component" value="Unassembled WGS sequence"/>
</dbReference>
<evidence type="ECO:0000256" key="1">
    <source>
        <dbReference type="ARBA" id="ARBA00006141"/>
    </source>
</evidence>
<name>A0A9R1XI46_LACSA</name>
<protein>
    <recommendedName>
        <fullName evidence="3">14-3-3 domain-containing protein</fullName>
    </recommendedName>
</protein>
<reference evidence="4 5" key="1">
    <citation type="journal article" date="2017" name="Nat. Commun.">
        <title>Genome assembly with in vitro proximity ligation data and whole-genome triplication in lettuce.</title>
        <authorList>
            <person name="Reyes-Chin-Wo S."/>
            <person name="Wang Z."/>
            <person name="Yang X."/>
            <person name="Kozik A."/>
            <person name="Arikit S."/>
            <person name="Song C."/>
            <person name="Xia L."/>
            <person name="Froenicke L."/>
            <person name="Lavelle D.O."/>
            <person name="Truco M.J."/>
            <person name="Xia R."/>
            <person name="Zhu S."/>
            <person name="Xu C."/>
            <person name="Xu H."/>
            <person name="Xu X."/>
            <person name="Cox K."/>
            <person name="Korf I."/>
            <person name="Meyers B.C."/>
            <person name="Michelmore R.W."/>
        </authorList>
    </citation>
    <scope>NUCLEOTIDE SEQUENCE [LARGE SCALE GENOMIC DNA]</scope>
    <source>
        <strain evidence="5">cv. Salinas</strain>
        <tissue evidence="4">Seedlings</tissue>
    </source>
</reference>
<feature type="domain" description="14-3-3" evidence="3">
    <location>
        <begin position="80"/>
        <end position="127"/>
    </location>
</feature>
<keyword evidence="2" id="KW-0472">Membrane</keyword>
<comment type="similarity">
    <text evidence="1">Belongs to the 14-3-3 family.</text>
</comment>
<evidence type="ECO:0000313" key="5">
    <source>
        <dbReference type="Proteomes" id="UP000235145"/>
    </source>
</evidence>
<dbReference type="PANTHER" id="PTHR18860">
    <property type="entry name" value="14-3-3 PROTEIN"/>
    <property type="match status" value="1"/>
</dbReference>
<dbReference type="EMBL" id="NBSK02000004">
    <property type="protein sequence ID" value="KAJ0210859.1"/>
    <property type="molecule type" value="Genomic_DNA"/>
</dbReference>
<gene>
    <name evidence="4" type="ORF">LSAT_V11C400218690</name>
</gene>
<comment type="caution">
    <text evidence="4">The sequence shown here is derived from an EMBL/GenBank/DDBJ whole genome shotgun (WGS) entry which is preliminary data.</text>
</comment>
<dbReference type="InterPro" id="IPR036815">
    <property type="entry name" value="14-3-3_dom_sf"/>
</dbReference>